<keyword evidence="2" id="KW-0732">Signal</keyword>
<feature type="chain" id="PRO_5009278560" evidence="2">
    <location>
        <begin position="22"/>
        <end position="392"/>
    </location>
</feature>
<dbReference type="EMBL" id="LT629791">
    <property type="protein sequence ID" value="SDU69850.1"/>
    <property type="molecule type" value="Genomic_DNA"/>
</dbReference>
<dbReference type="PANTHER" id="PTHR43734">
    <property type="entry name" value="PHYTOENE DESATURASE"/>
    <property type="match status" value="1"/>
</dbReference>
<dbReference type="Pfam" id="PF01266">
    <property type="entry name" value="DAO"/>
    <property type="match status" value="1"/>
</dbReference>
<feature type="signal peptide" evidence="2">
    <location>
        <begin position="1"/>
        <end position="21"/>
    </location>
</feature>
<dbReference type="PANTHER" id="PTHR43734:SF1">
    <property type="entry name" value="PHYTOENE DESATURASE"/>
    <property type="match status" value="1"/>
</dbReference>
<organism evidence="4 5">
    <name type="scientific">Jiangella alkaliphila</name>
    <dbReference type="NCBI Taxonomy" id="419479"/>
    <lineage>
        <taxon>Bacteria</taxon>
        <taxon>Bacillati</taxon>
        <taxon>Actinomycetota</taxon>
        <taxon>Actinomycetes</taxon>
        <taxon>Jiangellales</taxon>
        <taxon>Jiangellaceae</taxon>
        <taxon>Jiangella</taxon>
    </lineage>
</organism>
<sequence length="392" mass="40448">MARVAVVGAGLAGLCSALALADFGHDVTVLESGPAPGGQLAYGPQPFTLPAVLRDLFRKTGRPLERELDVVPVDPAARWVFADGSEVTVPNASPSGARRALDQAFGAGAGAQWDAVVAHGDRSWRELRPLVLGHAGAKPAPPGGTLRDVAASLREPRLRAVLESYATRYGADPATAPAALTVLPYLEQTFGVWTADLGRLVDVLAGRAAERGAAFRYDEPVVGPALDGKRVVGVTLTSGETADADAVVWTAPPGRLADDRRGVFSRVRARTARPEPPADMADVDVDVDVIVIPRAGRPAAPTAPSATPSVRFPAGSGPATITYDTPEGRVRRVAPDAAHGAAAGRVTAIFRRPANVTRVRGLYLAGAGAHPGPGIPLVAQSAAIVADHIGRA</sequence>
<feature type="compositionally biased region" description="Low complexity" evidence="1">
    <location>
        <begin position="298"/>
        <end position="309"/>
    </location>
</feature>
<dbReference type="InterPro" id="IPR036188">
    <property type="entry name" value="FAD/NAD-bd_sf"/>
</dbReference>
<feature type="region of interest" description="Disordered" evidence="1">
    <location>
        <begin position="298"/>
        <end position="325"/>
    </location>
</feature>
<accession>A0A1H2KMI9</accession>
<reference evidence="5" key="1">
    <citation type="submission" date="2016-10" db="EMBL/GenBank/DDBJ databases">
        <authorList>
            <person name="Varghese N."/>
            <person name="Submissions S."/>
        </authorList>
    </citation>
    <scope>NUCLEOTIDE SEQUENCE [LARGE SCALE GENOMIC DNA]</scope>
    <source>
        <strain evidence="5">DSM 45079</strain>
    </source>
</reference>
<name>A0A1H2KMI9_9ACTN</name>
<evidence type="ECO:0000313" key="4">
    <source>
        <dbReference type="EMBL" id="SDU69850.1"/>
    </source>
</evidence>
<evidence type="ECO:0000313" key="5">
    <source>
        <dbReference type="Proteomes" id="UP000182977"/>
    </source>
</evidence>
<keyword evidence="5" id="KW-1185">Reference proteome</keyword>
<evidence type="ECO:0000259" key="3">
    <source>
        <dbReference type="Pfam" id="PF01266"/>
    </source>
</evidence>
<dbReference type="AlphaFoldDB" id="A0A1H2KMI9"/>
<dbReference type="SUPFAM" id="SSF51905">
    <property type="entry name" value="FAD/NAD(P)-binding domain"/>
    <property type="match status" value="1"/>
</dbReference>
<evidence type="ECO:0000256" key="1">
    <source>
        <dbReference type="SAM" id="MobiDB-lite"/>
    </source>
</evidence>
<protein>
    <submittedName>
        <fullName evidence="4">Phytoene dehydrogenase-related protein</fullName>
    </submittedName>
</protein>
<proteinExistence type="predicted"/>
<dbReference type="STRING" id="419479.SAMN04488563_4014"/>
<feature type="domain" description="FAD dependent oxidoreductase" evidence="3">
    <location>
        <begin position="3"/>
        <end position="297"/>
    </location>
</feature>
<dbReference type="InterPro" id="IPR006076">
    <property type="entry name" value="FAD-dep_OxRdtase"/>
</dbReference>
<dbReference type="Proteomes" id="UP000182977">
    <property type="component" value="Chromosome I"/>
</dbReference>
<gene>
    <name evidence="4" type="ORF">SAMN04488563_4014</name>
</gene>
<evidence type="ECO:0000256" key="2">
    <source>
        <dbReference type="SAM" id="SignalP"/>
    </source>
</evidence>
<dbReference type="OrthoDB" id="9774675at2"/>
<dbReference type="Gene3D" id="3.50.50.60">
    <property type="entry name" value="FAD/NAD(P)-binding domain"/>
    <property type="match status" value="2"/>
</dbReference>
<dbReference type="RefSeq" id="WP_046769447.1">
    <property type="nucleotide sequence ID" value="NZ_KQ061233.1"/>
</dbReference>